<gene>
    <name evidence="2" type="ORF">CUNI_LOCUS22121</name>
</gene>
<keyword evidence="1" id="KW-0472">Membrane</keyword>
<comment type="caution">
    <text evidence="2">The sequence shown here is derived from an EMBL/GenBank/DDBJ whole genome shotgun (WGS) entry which is preliminary data.</text>
</comment>
<evidence type="ECO:0000313" key="2">
    <source>
        <dbReference type="EMBL" id="CAG5136563.1"/>
    </source>
</evidence>
<dbReference type="Gene3D" id="1.20.140.150">
    <property type="match status" value="1"/>
</dbReference>
<feature type="transmembrane region" description="Helical" evidence="1">
    <location>
        <begin position="122"/>
        <end position="144"/>
    </location>
</feature>
<evidence type="ECO:0000313" key="3">
    <source>
        <dbReference type="Proteomes" id="UP000678393"/>
    </source>
</evidence>
<feature type="transmembrane region" description="Helical" evidence="1">
    <location>
        <begin position="20"/>
        <end position="39"/>
    </location>
</feature>
<organism evidence="2 3">
    <name type="scientific">Candidula unifasciata</name>
    <dbReference type="NCBI Taxonomy" id="100452"/>
    <lineage>
        <taxon>Eukaryota</taxon>
        <taxon>Metazoa</taxon>
        <taxon>Spiralia</taxon>
        <taxon>Lophotrochozoa</taxon>
        <taxon>Mollusca</taxon>
        <taxon>Gastropoda</taxon>
        <taxon>Heterobranchia</taxon>
        <taxon>Euthyneura</taxon>
        <taxon>Panpulmonata</taxon>
        <taxon>Eupulmonata</taxon>
        <taxon>Stylommatophora</taxon>
        <taxon>Helicina</taxon>
        <taxon>Helicoidea</taxon>
        <taxon>Geomitridae</taxon>
        <taxon>Candidula</taxon>
    </lineage>
</organism>
<keyword evidence="1" id="KW-1133">Transmembrane helix</keyword>
<dbReference type="OrthoDB" id="6127581at2759"/>
<reference evidence="2" key="1">
    <citation type="submission" date="2021-04" db="EMBL/GenBank/DDBJ databases">
        <authorList>
            <consortium name="Molecular Ecology Group"/>
        </authorList>
    </citation>
    <scope>NUCLEOTIDE SEQUENCE</scope>
</reference>
<proteinExistence type="predicted"/>
<dbReference type="Proteomes" id="UP000678393">
    <property type="component" value="Unassembled WGS sequence"/>
</dbReference>
<name>A0A8S4A3V9_9EUPU</name>
<keyword evidence="1" id="KW-0812">Transmembrane</keyword>
<dbReference type="AlphaFoldDB" id="A0A8S4A3V9"/>
<keyword evidence="3" id="KW-1185">Reference proteome</keyword>
<evidence type="ECO:0000256" key="1">
    <source>
        <dbReference type="SAM" id="Phobius"/>
    </source>
</evidence>
<protein>
    <submittedName>
        <fullName evidence="2">Uncharacterized protein</fullName>
    </submittedName>
</protein>
<sequence length="174" mass="19283">MSSESTNSAGLVSFRVGQILLISGSILFIISLATAYWVVRPVVDFQKESIYPNQTLVIRHYGIFIACIQTEDNSDSSGRCESLWENLNFITVLVLQGMIIFAGEIKSKAEKVSGQEDEQPGWSFVLAIVGLFLCIVGVLMSIMFRELPLPGLDKTGGSWLRPHSTPRNKNSQDR</sequence>
<accession>A0A8S4A3V9</accession>
<dbReference type="EMBL" id="CAJHNH020008544">
    <property type="protein sequence ID" value="CAG5136563.1"/>
    <property type="molecule type" value="Genomic_DNA"/>
</dbReference>